<feature type="chain" id="PRO_5016396483" description="Lipoprotein" evidence="1">
    <location>
        <begin position="19"/>
        <end position="205"/>
    </location>
</feature>
<name>A0A327Q0W1_9BACT</name>
<comment type="caution">
    <text evidence="2">The sequence shown here is derived from an EMBL/GenBank/DDBJ whole genome shotgun (WGS) entry which is preliminary data.</text>
</comment>
<organism evidence="2 3">
    <name type="scientific">Chitinophaga skermanii</name>
    <dbReference type="NCBI Taxonomy" id="331697"/>
    <lineage>
        <taxon>Bacteria</taxon>
        <taxon>Pseudomonadati</taxon>
        <taxon>Bacteroidota</taxon>
        <taxon>Chitinophagia</taxon>
        <taxon>Chitinophagales</taxon>
        <taxon>Chitinophagaceae</taxon>
        <taxon>Chitinophaga</taxon>
    </lineage>
</organism>
<dbReference type="EMBL" id="QLLL01000014">
    <property type="protein sequence ID" value="RAI97673.1"/>
    <property type="molecule type" value="Genomic_DNA"/>
</dbReference>
<sequence>MKNLFIASVLGWAISAMACQPSQQKPQADSLPPKEDGAIVVPPVDSSVLIEPSRALDEAVVTMIKNNLEKKYANDLAKQLLDSTSRSFYAEAYDVNDDGNKEIFVSLMGPYFCGSGGCNVLLLKSNGERITDFTVTATPIIVSNTSSHKWKDLIIESGGKKHLVKFNGKNYPSNPSVQPVYKETVSDTLPKVLDIAHHTYPKYTF</sequence>
<dbReference type="PROSITE" id="PS51257">
    <property type="entry name" value="PROKAR_LIPOPROTEIN"/>
    <property type="match status" value="1"/>
</dbReference>
<proteinExistence type="predicted"/>
<evidence type="ECO:0008006" key="4">
    <source>
        <dbReference type="Google" id="ProtNLM"/>
    </source>
</evidence>
<keyword evidence="1" id="KW-0732">Signal</keyword>
<dbReference type="OrthoDB" id="5348860at2"/>
<dbReference type="RefSeq" id="WP_111600356.1">
    <property type="nucleotide sequence ID" value="NZ_QLLL01000014.1"/>
</dbReference>
<dbReference type="AlphaFoldDB" id="A0A327Q0W1"/>
<reference evidence="2 3" key="1">
    <citation type="submission" date="2018-06" db="EMBL/GenBank/DDBJ databases">
        <title>Genomic Encyclopedia of Archaeal and Bacterial Type Strains, Phase II (KMG-II): from individual species to whole genera.</title>
        <authorList>
            <person name="Goeker M."/>
        </authorList>
    </citation>
    <scope>NUCLEOTIDE SEQUENCE [LARGE SCALE GENOMIC DNA]</scope>
    <source>
        <strain evidence="2 3">DSM 23857</strain>
    </source>
</reference>
<keyword evidence="3" id="KW-1185">Reference proteome</keyword>
<gene>
    <name evidence="2" type="ORF">LX64_04976</name>
</gene>
<accession>A0A327Q0W1</accession>
<evidence type="ECO:0000256" key="1">
    <source>
        <dbReference type="SAM" id="SignalP"/>
    </source>
</evidence>
<protein>
    <recommendedName>
        <fullName evidence="4">Lipoprotein</fullName>
    </recommendedName>
</protein>
<evidence type="ECO:0000313" key="3">
    <source>
        <dbReference type="Proteomes" id="UP000249547"/>
    </source>
</evidence>
<evidence type="ECO:0000313" key="2">
    <source>
        <dbReference type="EMBL" id="RAI97673.1"/>
    </source>
</evidence>
<dbReference type="Proteomes" id="UP000249547">
    <property type="component" value="Unassembled WGS sequence"/>
</dbReference>
<feature type="signal peptide" evidence="1">
    <location>
        <begin position="1"/>
        <end position="18"/>
    </location>
</feature>